<dbReference type="InterPro" id="IPR032267">
    <property type="entry name" value="DUF4832"/>
</dbReference>
<feature type="domain" description="DUF4832" evidence="1">
    <location>
        <begin position="234"/>
        <end position="444"/>
    </location>
</feature>
<reference evidence="4" key="1">
    <citation type="submission" date="2016-10" db="EMBL/GenBank/DDBJ databases">
        <title>Comparative genomics uncovers the prolific and rare metabolic potential of the cyanobacterial genus Moorea.</title>
        <authorList>
            <person name="Leao T."/>
            <person name="Castelao G."/>
            <person name="Korobeynikov A."/>
            <person name="Monroe E.A."/>
            <person name="Podell S."/>
            <person name="Glukhov E."/>
            <person name="Allen E."/>
            <person name="Gerwick W.H."/>
            <person name="Gerwick L."/>
        </authorList>
    </citation>
    <scope>NUCLEOTIDE SEQUENCE [LARGE SCALE GENOMIC DNA]</scope>
    <source>
        <strain evidence="4">JHB</strain>
    </source>
</reference>
<dbReference type="Pfam" id="PF16173">
    <property type="entry name" value="DUF4874"/>
    <property type="match status" value="1"/>
</dbReference>
<accession>A0A1D9GAV3</accession>
<dbReference type="EMBL" id="CP017708">
    <property type="protein sequence ID" value="AOY84769.2"/>
    <property type="molecule type" value="Genomic_DNA"/>
</dbReference>
<evidence type="ECO:0000313" key="3">
    <source>
        <dbReference type="EMBL" id="AOY84769.2"/>
    </source>
</evidence>
<evidence type="ECO:0000259" key="1">
    <source>
        <dbReference type="Pfam" id="PF16116"/>
    </source>
</evidence>
<dbReference type="AlphaFoldDB" id="A0A1D9GAV3"/>
<dbReference type="Proteomes" id="UP000176944">
    <property type="component" value="Chromosome"/>
</dbReference>
<dbReference type="Pfam" id="PF16116">
    <property type="entry name" value="DUF4832"/>
    <property type="match status" value="1"/>
</dbReference>
<gene>
    <name evidence="3" type="ORF">BJP36_19095</name>
</gene>
<feature type="domain" description="DUF4874" evidence="2">
    <location>
        <begin position="48"/>
        <end position="210"/>
    </location>
</feature>
<sequence length="464" mass="53034">MVISKIAKYGKLVFLVGIFTTVACHTMTTAQTSNVTTVYQGSDQHFTNPERGFFIPFTPLENTSNSSLQLSELQEVRNNQMTLVRKVYLISEFRNKPLSESFLQTLSQDLNTARQAGVKLIIRFAYNWVGGGEDSSRDRILSHLDDLQPILASNYDVIAYMEAGFIGYWGEWHSSYYGLDSNNEDRKAILFKLLSVLPSERMVALRYPNHKIAIFDQENPLTPNEAFNGTNRGRTGATNDCFLASIDDWGTYSDTDRGIIEQEKTFLNLDNRYVVQGGETCNPSSFDDCPNALNELERMRWSALNYKPSDATEIIEDWETQGCLEEIKRRLGYRFRLVKSVIPTRVKPARTFSIQLEIINEGWASPYNPRPLEIILRHRVTRREYHLPIDEDPRMWMPGSTQVINAVTRTPDTIETGTYDVFLNLPDPAPQLYNRPDYSIRLANQNLWEASTGYNSLLTSLVVN</sequence>
<proteinExistence type="predicted"/>
<dbReference type="InterPro" id="IPR032379">
    <property type="entry name" value="DUF4874"/>
</dbReference>
<dbReference type="PROSITE" id="PS51257">
    <property type="entry name" value="PROKAR_LIPOPROTEIN"/>
    <property type="match status" value="1"/>
</dbReference>
<evidence type="ECO:0000259" key="2">
    <source>
        <dbReference type="Pfam" id="PF16173"/>
    </source>
</evidence>
<evidence type="ECO:0000313" key="4">
    <source>
        <dbReference type="Proteomes" id="UP000176944"/>
    </source>
</evidence>
<protein>
    <submittedName>
        <fullName evidence="3">DUF4832 domain-containing protein</fullName>
    </submittedName>
</protein>
<organism evidence="3 4">
    <name type="scientific">Moorena producens (strain JHB)</name>
    <dbReference type="NCBI Taxonomy" id="1454205"/>
    <lineage>
        <taxon>Bacteria</taxon>
        <taxon>Bacillati</taxon>
        <taxon>Cyanobacteriota</taxon>
        <taxon>Cyanophyceae</taxon>
        <taxon>Coleofasciculales</taxon>
        <taxon>Coleofasciculaceae</taxon>
        <taxon>Moorena</taxon>
    </lineage>
</organism>
<name>A0A1D9GAV3_MOOP1</name>